<feature type="region of interest" description="Disordered" evidence="1">
    <location>
        <begin position="1090"/>
        <end position="1175"/>
    </location>
</feature>
<evidence type="ECO:0000259" key="3">
    <source>
        <dbReference type="PROSITE" id="PS51412"/>
    </source>
</evidence>
<dbReference type="OMA" id="KTTRENC"/>
<keyword evidence="5" id="KW-1185">Reference proteome</keyword>
<dbReference type="EMBL" id="DS469507">
    <property type="protein sequence ID" value="EDO50029.1"/>
    <property type="molecule type" value="Genomic_DNA"/>
</dbReference>
<organism evidence="4 5">
    <name type="scientific">Nematostella vectensis</name>
    <name type="common">Starlet sea anemone</name>
    <dbReference type="NCBI Taxonomy" id="45351"/>
    <lineage>
        <taxon>Eukaryota</taxon>
        <taxon>Metazoa</taxon>
        <taxon>Cnidaria</taxon>
        <taxon>Anthozoa</taxon>
        <taxon>Hexacorallia</taxon>
        <taxon>Actiniaria</taxon>
        <taxon>Edwardsiidae</taxon>
        <taxon>Nematostella</taxon>
    </lineage>
</organism>
<dbReference type="PANTHER" id="PTHR46549">
    <property type="entry name" value="MACPF DOMAIN-CONTAINING PROTEIN"/>
    <property type="match status" value="1"/>
</dbReference>
<dbReference type="Pfam" id="PF01823">
    <property type="entry name" value="MACPF"/>
    <property type="match status" value="1"/>
</dbReference>
<dbReference type="Proteomes" id="UP000001593">
    <property type="component" value="Unassembled WGS sequence"/>
</dbReference>
<feature type="signal peptide" evidence="2">
    <location>
        <begin position="1"/>
        <end position="17"/>
    </location>
</feature>
<evidence type="ECO:0000313" key="5">
    <source>
        <dbReference type="Proteomes" id="UP000001593"/>
    </source>
</evidence>
<feature type="compositionally biased region" description="Acidic residues" evidence="1">
    <location>
        <begin position="1151"/>
        <end position="1160"/>
    </location>
</feature>
<proteinExistence type="predicted"/>
<dbReference type="PANTHER" id="PTHR46549:SF1">
    <property type="entry name" value="MACPF DOMAIN-CONTAINING PROTEIN"/>
    <property type="match status" value="1"/>
</dbReference>
<dbReference type="eggNOG" id="KOG1217">
    <property type="taxonomic scope" value="Eukaryota"/>
</dbReference>
<feature type="compositionally biased region" description="Polar residues" evidence="1">
    <location>
        <begin position="351"/>
        <end position="369"/>
    </location>
</feature>
<evidence type="ECO:0000256" key="1">
    <source>
        <dbReference type="SAM" id="MobiDB-lite"/>
    </source>
</evidence>
<feature type="compositionally biased region" description="Polar residues" evidence="1">
    <location>
        <begin position="1094"/>
        <end position="1114"/>
    </location>
</feature>
<feature type="domain" description="MACPF" evidence="3">
    <location>
        <begin position="111"/>
        <end position="447"/>
    </location>
</feature>
<keyword evidence="2" id="KW-0732">Signal</keyword>
<accession>A7RF41</accession>
<reference evidence="4 5" key="1">
    <citation type="journal article" date="2007" name="Science">
        <title>Sea anemone genome reveals ancestral eumetazoan gene repertoire and genomic organization.</title>
        <authorList>
            <person name="Putnam N.H."/>
            <person name="Srivastava M."/>
            <person name="Hellsten U."/>
            <person name="Dirks B."/>
            <person name="Chapman J."/>
            <person name="Salamov A."/>
            <person name="Terry A."/>
            <person name="Shapiro H."/>
            <person name="Lindquist E."/>
            <person name="Kapitonov V.V."/>
            <person name="Jurka J."/>
            <person name="Genikhovich G."/>
            <person name="Grigoriev I.V."/>
            <person name="Lucas S.M."/>
            <person name="Steele R.E."/>
            <person name="Finnerty J.R."/>
            <person name="Technau U."/>
            <person name="Martindale M.Q."/>
            <person name="Rokhsar D.S."/>
        </authorList>
    </citation>
    <scope>NUCLEOTIDE SEQUENCE [LARGE SCALE GENOMIC DNA]</scope>
    <source>
        <strain evidence="5">CH2 X CH6</strain>
    </source>
</reference>
<dbReference type="Gene3D" id="2.60.120.200">
    <property type="match status" value="1"/>
</dbReference>
<dbReference type="AlphaFoldDB" id="A7RF41"/>
<feature type="region of interest" description="Disordered" evidence="1">
    <location>
        <begin position="347"/>
        <end position="369"/>
    </location>
</feature>
<protein>
    <recommendedName>
        <fullName evidence="3">MACPF domain-containing protein</fullName>
    </recommendedName>
</protein>
<name>A7RF41_NEMVE</name>
<dbReference type="InterPro" id="IPR013320">
    <property type="entry name" value="ConA-like_dom_sf"/>
</dbReference>
<gene>
    <name evidence="4" type="ORF">NEMVEDRAFT_v1g196263</name>
</gene>
<dbReference type="InParanoid" id="A7RF41"/>
<dbReference type="InterPro" id="IPR020864">
    <property type="entry name" value="MACPF"/>
</dbReference>
<feature type="chain" id="PRO_5002713434" description="MACPF domain-containing protein" evidence="2">
    <location>
        <begin position="18"/>
        <end position="1175"/>
    </location>
</feature>
<dbReference type="SUPFAM" id="SSF49899">
    <property type="entry name" value="Concanavalin A-like lectins/glucanases"/>
    <property type="match status" value="1"/>
</dbReference>
<dbReference type="PhylomeDB" id="A7RF41"/>
<dbReference type="PROSITE" id="PS51412">
    <property type="entry name" value="MACPF_2"/>
    <property type="match status" value="1"/>
</dbReference>
<dbReference type="TCDB" id="1.C.39.5.2">
    <property type="family name" value="the membrane attack complex/perforin (macpf) family"/>
</dbReference>
<feature type="compositionally biased region" description="Basic and acidic residues" evidence="1">
    <location>
        <begin position="1131"/>
        <end position="1141"/>
    </location>
</feature>
<sequence length="1175" mass="131038">MKLSLLVLLGLCWAVEAAPRTSHSSKGQQIHHDQGSERNFALPLNDDTKKDGLLGDILGNADLKSAAVDKGIEVAGKLIDKQIDTWMNQTEKASNFLKKKIKLDIMPDKGFQTEDMFAPAGYHISSELDGGDEKEKGDYEPAPIPYPGGFIGNAILNGCFGTNYSQGDPCYSPAETKTQCRVPDTMNVHGIYDTSASMFTFSSRSEYQSFLQREAGVSGSYFGFYAGVTKAWGSSTSTNKQMFLSVFDIGVSRYEIFKDEVKPQDLSQAFLKEFINLPPSYYTPRAPIAYQDFIMRWGTHYIKSATFGGQLELRKLMQGSSTATKTEVAEEMEVEYKSLFWSAGAKYGSRKGTSQRSETKTSSTSLEAQGGSQEIAAILSDMYSPTFKGEFKSWLQSIPDFPKAFKFQMGSVADLVNFRYSDLFPDDEKSDKKGCDDQQNLKYDEIKGKKYFTRNIPNTVEIERVYCVFNSRAQVEQALKDRRQSLMRAIEQYMEEALMVCRQSLMRAIEQYMEEGPISISDFSLPRGGPGCQWNSDKDANAKPDWEGVKAGTKIAQVNFQMEAPLRGIMKKIVDGKDTITGGGVDIPQDMSRLVKRSGDRWYTSEEGGRFHLYDGFAESGTDKISIFGLKLTYDTASGGLTLKDEADCEASKKYFPTACDLKGKQLATLTKPDKELFDKAERAELGLQPCNVQWSNAMRLDPSSQRGKCLHFTAASAGTVYVVFSAIPSDQSTWYYVEISPFAVGIYKAGELKQYTKIVDAVGLGSPVLFQSYAVCIKQTDNSVVIEYGKSDGENTDMYLVMIDDSSTLDVRFYAFGNGDRKAQIADAHVISRLDTKTTRENCKGEDMRYDESGICSLKCHDACDPLYGCSDPGNSPSDTNCHKCRYAKKAESKRRRRALMYKRQTNTGDKKTVACKPSCDSGKTPNKQQICTATKQMKVVKTPVNAAANEVNIGDVDLLKDFTFCIWMSVDMYSFNSDNFDFPLKWGNKEWHRFCIGRESPSGKISAFDDKEQLPSQNSLIKEDDMATPATLKLNLNSGMAFDATDINIWDRVLDDEDMNFMYESCGQRAGNVKDWFDIMELIKAKSDQPSKDVNQYKPMSTATENQPTRVSNDFEPTPSEAYDGSGEVTKRSVEEKDGSASGFYDKYQDDDNSENALEDPPNVSFVDNTCAP</sequence>
<feature type="region of interest" description="Disordered" evidence="1">
    <location>
        <begin position="22"/>
        <end position="42"/>
    </location>
</feature>
<evidence type="ECO:0000313" key="4">
    <source>
        <dbReference type="EMBL" id="EDO50029.1"/>
    </source>
</evidence>
<dbReference type="HOGENOM" id="CLU_273664_0_0_1"/>
<evidence type="ECO:0000256" key="2">
    <source>
        <dbReference type="SAM" id="SignalP"/>
    </source>
</evidence>